<keyword evidence="2" id="KW-1185">Reference proteome</keyword>
<dbReference type="EMBL" id="CM055098">
    <property type="protein sequence ID" value="KAJ7550804.1"/>
    <property type="molecule type" value="Genomic_DNA"/>
</dbReference>
<proteinExistence type="predicted"/>
<evidence type="ECO:0000313" key="2">
    <source>
        <dbReference type="Proteomes" id="UP001162992"/>
    </source>
</evidence>
<accession>A0ACC2D997</accession>
<evidence type="ECO:0000313" key="1">
    <source>
        <dbReference type="EMBL" id="KAJ7550804.1"/>
    </source>
</evidence>
<gene>
    <name evidence="1" type="ORF">O6H91_07G119000</name>
</gene>
<organism evidence="1 2">
    <name type="scientific">Diphasiastrum complanatum</name>
    <name type="common">Issler's clubmoss</name>
    <name type="synonym">Lycopodium complanatum</name>
    <dbReference type="NCBI Taxonomy" id="34168"/>
    <lineage>
        <taxon>Eukaryota</taxon>
        <taxon>Viridiplantae</taxon>
        <taxon>Streptophyta</taxon>
        <taxon>Embryophyta</taxon>
        <taxon>Tracheophyta</taxon>
        <taxon>Lycopodiopsida</taxon>
        <taxon>Lycopodiales</taxon>
        <taxon>Lycopodiaceae</taxon>
        <taxon>Lycopodioideae</taxon>
        <taxon>Diphasiastrum</taxon>
    </lineage>
</organism>
<dbReference type="Proteomes" id="UP001162992">
    <property type="component" value="Chromosome 7"/>
</dbReference>
<name>A0ACC2D997_DIPCM</name>
<reference evidence="2" key="1">
    <citation type="journal article" date="2024" name="Proc. Natl. Acad. Sci. U.S.A.">
        <title>Extraordinary preservation of gene collinearity over three hundred million years revealed in homosporous lycophytes.</title>
        <authorList>
            <person name="Li C."/>
            <person name="Wickell D."/>
            <person name="Kuo L.Y."/>
            <person name="Chen X."/>
            <person name="Nie B."/>
            <person name="Liao X."/>
            <person name="Peng D."/>
            <person name="Ji J."/>
            <person name="Jenkins J."/>
            <person name="Williams M."/>
            <person name="Shu S."/>
            <person name="Plott C."/>
            <person name="Barry K."/>
            <person name="Rajasekar S."/>
            <person name="Grimwood J."/>
            <person name="Han X."/>
            <person name="Sun S."/>
            <person name="Hou Z."/>
            <person name="He W."/>
            <person name="Dai G."/>
            <person name="Sun C."/>
            <person name="Schmutz J."/>
            <person name="Leebens-Mack J.H."/>
            <person name="Li F.W."/>
            <person name="Wang L."/>
        </authorList>
    </citation>
    <scope>NUCLEOTIDE SEQUENCE [LARGE SCALE GENOMIC DNA]</scope>
    <source>
        <strain evidence="2">cv. PW_Plant_1</strain>
    </source>
</reference>
<protein>
    <submittedName>
        <fullName evidence="1">Uncharacterized protein</fullName>
    </submittedName>
</protein>
<comment type="caution">
    <text evidence="1">The sequence shown here is derived from an EMBL/GenBank/DDBJ whole genome shotgun (WGS) entry which is preliminary data.</text>
</comment>
<sequence>MTGATLSEVYQQARHSLLIVRDGLERLERLEFPQGPPLANSFTSDGAGSSSSSSSNGRMVEDHALGRASPDLIQVLKRDLSQLENHCVEMERLWRLQLPKTHRDLWKRKIEQVAEEVDALKTGLDKYLVRQHRRQLEAQERANLFQRVNGDSARVLEIFDAEQVAVRSARNSSTMLEDALSTGAAVLAKYAEQRERLKSAQRKALDILNTGGLSNSLLRFIEKRHRMDKWISYAGMFVVITVVIVFWRWTH</sequence>